<dbReference type="InterPro" id="IPR001031">
    <property type="entry name" value="Thioesterase"/>
</dbReference>
<evidence type="ECO:0000256" key="5">
    <source>
        <dbReference type="ARBA" id="ARBA00023194"/>
    </source>
</evidence>
<dbReference type="Gene3D" id="3.30.300.30">
    <property type="match status" value="7"/>
</dbReference>
<keyword evidence="5" id="KW-0045">Antibiotic biosynthesis</keyword>
<keyword evidence="9" id="KW-1185">Reference proteome</keyword>
<organism evidence="8 9">
    <name type="scientific">Crossiella equi</name>
    <dbReference type="NCBI Taxonomy" id="130796"/>
    <lineage>
        <taxon>Bacteria</taxon>
        <taxon>Bacillati</taxon>
        <taxon>Actinomycetota</taxon>
        <taxon>Actinomycetes</taxon>
        <taxon>Pseudonocardiales</taxon>
        <taxon>Pseudonocardiaceae</taxon>
        <taxon>Crossiella</taxon>
    </lineage>
</organism>
<gene>
    <name evidence="8" type="ORF">JOF53_001900</name>
</gene>
<feature type="domain" description="Carrier" evidence="7">
    <location>
        <begin position="933"/>
        <end position="1008"/>
    </location>
</feature>
<dbReference type="Gene3D" id="2.30.38.10">
    <property type="entry name" value="Luciferase, Domain 3"/>
    <property type="match status" value="3"/>
</dbReference>
<dbReference type="PANTHER" id="PTHR45527">
    <property type="entry name" value="NONRIBOSOMAL PEPTIDE SYNTHETASE"/>
    <property type="match status" value="1"/>
</dbReference>
<evidence type="ECO:0000256" key="4">
    <source>
        <dbReference type="ARBA" id="ARBA00022737"/>
    </source>
</evidence>
<comment type="caution">
    <text evidence="8">The sequence shown here is derived from an EMBL/GenBank/DDBJ whole genome shotgun (WGS) entry which is preliminary data.</text>
</comment>
<dbReference type="InterPro" id="IPR010060">
    <property type="entry name" value="NRPS_synth"/>
</dbReference>
<dbReference type="PROSITE" id="PS00455">
    <property type="entry name" value="AMP_BINDING"/>
    <property type="match status" value="3"/>
</dbReference>
<proteinExistence type="predicted"/>
<evidence type="ECO:0000256" key="2">
    <source>
        <dbReference type="ARBA" id="ARBA00022450"/>
    </source>
</evidence>
<dbReference type="InterPro" id="IPR020802">
    <property type="entry name" value="TesA-like"/>
</dbReference>
<dbReference type="Gene3D" id="1.10.1200.10">
    <property type="entry name" value="ACP-like"/>
    <property type="match status" value="5"/>
</dbReference>
<keyword evidence="3" id="KW-0597">Phosphoprotein</keyword>
<dbReference type="SUPFAM" id="SSF53335">
    <property type="entry name" value="S-adenosyl-L-methionine-dependent methyltransferases"/>
    <property type="match status" value="1"/>
</dbReference>
<dbReference type="SUPFAM" id="SSF47336">
    <property type="entry name" value="ACP-like"/>
    <property type="match status" value="6"/>
</dbReference>
<protein>
    <submittedName>
        <fullName evidence="8">Amino acid adenylation domain-containing protein/non-ribosomal peptide synthase protein (TIGR01720 family)</fullName>
    </submittedName>
</protein>
<dbReference type="Pfam" id="PF00550">
    <property type="entry name" value="PP-binding"/>
    <property type="match status" value="6"/>
</dbReference>
<dbReference type="SMART" id="SM00823">
    <property type="entry name" value="PKS_PP"/>
    <property type="match status" value="6"/>
</dbReference>
<evidence type="ECO:0000256" key="6">
    <source>
        <dbReference type="SAM" id="MobiDB-lite"/>
    </source>
</evidence>
<dbReference type="InterPro" id="IPR013217">
    <property type="entry name" value="Methyltransf_12"/>
</dbReference>
<dbReference type="Gene3D" id="3.40.50.980">
    <property type="match status" value="6"/>
</dbReference>
<feature type="domain" description="Carrier" evidence="7">
    <location>
        <begin position="4304"/>
        <end position="4379"/>
    </location>
</feature>
<dbReference type="NCBIfam" id="NF003417">
    <property type="entry name" value="PRK04813.1"/>
    <property type="match status" value="8"/>
</dbReference>
<dbReference type="CDD" id="cd12117">
    <property type="entry name" value="A_NRPS_Srf_like"/>
    <property type="match status" value="2"/>
</dbReference>
<dbReference type="PROSITE" id="PS50075">
    <property type="entry name" value="CARRIER"/>
    <property type="match status" value="6"/>
</dbReference>
<dbReference type="Pfam" id="PF00975">
    <property type="entry name" value="Thioesterase"/>
    <property type="match status" value="1"/>
</dbReference>
<dbReference type="InterPro" id="IPR000873">
    <property type="entry name" value="AMP-dep_synth/lig_dom"/>
</dbReference>
<dbReference type="Gene3D" id="3.40.50.150">
    <property type="entry name" value="Vaccinia Virus protein VP39"/>
    <property type="match status" value="1"/>
</dbReference>
<name>A0ABS5A8X0_9PSEU</name>
<feature type="domain" description="Carrier" evidence="7">
    <location>
        <begin position="5290"/>
        <end position="5364"/>
    </location>
</feature>
<dbReference type="CDD" id="cd19540">
    <property type="entry name" value="LCL_NRPS-like"/>
    <property type="match status" value="4"/>
</dbReference>
<feature type="domain" description="Carrier" evidence="7">
    <location>
        <begin position="3289"/>
        <end position="3364"/>
    </location>
</feature>
<dbReference type="Pfam" id="PF08242">
    <property type="entry name" value="Methyltransf_12"/>
    <property type="match status" value="1"/>
</dbReference>
<dbReference type="NCBIfam" id="TIGR01720">
    <property type="entry name" value="NRPS-para261"/>
    <property type="match status" value="1"/>
</dbReference>
<dbReference type="InterPro" id="IPR006162">
    <property type="entry name" value="Ppantetheine_attach_site"/>
</dbReference>
<dbReference type="NCBIfam" id="NF004282">
    <property type="entry name" value="PRK05691.1"/>
    <property type="match status" value="6"/>
</dbReference>
<feature type="domain" description="Carrier" evidence="7">
    <location>
        <begin position="1905"/>
        <end position="1980"/>
    </location>
</feature>
<dbReference type="Pfam" id="PF00501">
    <property type="entry name" value="AMP-binding"/>
    <property type="match status" value="6"/>
</dbReference>
<evidence type="ECO:0000259" key="7">
    <source>
        <dbReference type="PROSITE" id="PS50075"/>
    </source>
</evidence>
<evidence type="ECO:0000256" key="1">
    <source>
        <dbReference type="ARBA" id="ARBA00001957"/>
    </source>
</evidence>
<dbReference type="NCBIfam" id="TIGR01733">
    <property type="entry name" value="AA-adenyl-dom"/>
    <property type="match status" value="6"/>
</dbReference>
<dbReference type="Proteomes" id="UP001519363">
    <property type="component" value="Unassembled WGS sequence"/>
</dbReference>
<dbReference type="InterPro" id="IPR042099">
    <property type="entry name" value="ANL_N_sf"/>
</dbReference>
<evidence type="ECO:0000256" key="3">
    <source>
        <dbReference type="ARBA" id="ARBA00022553"/>
    </source>
</evidence>
<dbReference type="EMBL" id="JAGIOO010000001">
    <property type="protein sequence ID" value="MBP2473028.1"/>
    <property type="molecule type" value="Genomic_DNA"/>
</dbReference>
<dbReference type="Pfam" id="PF00668">
    <property type="entry name" value="Condensation"/>
    <property type="match status" value="7"/>
</dbReference>
<dbReference type="Gene3D" id="3.30.559.10">
    <property type="entry name" value="Chloramphenicol acetyltransferase-like domain"/>
    <property type="match status" value="7"/>
</dbReference>
<dbReference type="SUPFAM" id="SSF53474">
    <property type="entry name" value="alpha/beta-Hydrolases"/>
    <property type="match status" value="1"/>
</dbReference>
<evidence type="ECO:0000313" key="9">
    <source>
        <dbReference type="Proteomes" id="UP001519363"/>
    </source>
</evidence>
<dbReference type="Pfam" id="PF13193">
    <property type="entry name" value="AMP-binding_C"/>
    <property type="match status" value="4"/>
</dbReference>
<dbReference type="InterPro" id="IPR020845">
    <property type="entry name" value="AMP-binding_CS"/>
</dbReference>
<dbReference type="InterPro" id="IPR001242">
    <property type="entry name" value="Condensation_dom"/>
</dbReference>
<comment type="cofactor">
    <cofactor evidence="1">
        <name>pantetheine 4'-phosphate</name>
        <dbReference type="ChEBI" id="CHEBI:47942"/>
    </cofactor>
</comment>
<dbReference type="InterPro" id="IPR009081">
    <property type="entry name" value="PP-bd_ACP"/>
</dbReference>
<dbReference type="InterPro" id="IPR029058">
    <property type="entry name" value="AB_hydrolase_fold"/>
</dbReference>
<reference evidence="8 9" key="1">
    <citation type="submission" date="2021-03" db="EMBL/GenBank/DDBJ databases">
        <title>Sequencing the genomes of 1000 actinobacteria strains.</title>
        <authorList>
            <person name="Klenk H.-P."/>
        </authorList>
    </citation>
    <scope>NUCLEOTIDE SEQUENCE [LARGE SCALE GENOMIC DNA]</scope>
    <source>
        <strain evidence="8 9">DSM 44580</strain>
    </source>
</reference>
<dbReference type="CDD" id="cd05930">
    <property type="entry name" value="A_NRPS"/>
    <property type="match status" value="3"/>
</dbReference>
<dbReference type="PANTHER" id="PTHR45527:SF1">
    <property type="entry name" value="FATTY ACID SYNTHASE"/>
    <property type="match status" value="1"/>
</dbReference>
<dbReference type="InterPro" id="IPR045851">
    <property type="entry name" value="AMP-bd_C_sf"/>
</dbReference>
<dbReference type="InterPro" id="IPR020806">
    <property type="entry name" value="PKS_PP-bd"/>
</dbReference>
<accession>A0ABS5A8X0</accession>
<dbReference type="SUPFAM" id="SSF56801">
    <property type="entry name" value="Acetyl-CoA synthetase-like"/>
    <property type="match status" value="6"/>
</dbReference>
<dbReference type="Gene3D" id="3.40.50.12780">
    <property type="entry name" value="N-terminal domain of ligase-like"/>
    <property type="match status" value="3"/>
</dbReference>
<dbReference type="InterPro" id="IPR036736">
    <property type="entry name" value="ACP-like_sf"/>
</dbReference>
<dbReference type="InterPro" id="IPR010071">
    <property type="entry name" value="AA_adenyl_dom"/>
</dbReference>
<dbReference type="SMART" id="SM00824">
    <property type="entry name" value="PKS_TE"/>
    <property type="match status" value="1"/>
</dbReference>
<dbReference type="InterPro" id="IPR025110">
    <property type="entry name" value="AMP-bd_C"/>
</dbReference>
<dbReference type="Gene3D" id="3.30.559.30">
    <property type="entry name" value="Nonribosomal peptide synthetase, condensation domain"/>
    <property type="match status" value="7"/>
</dbReference>
<evidence type="ECO:0000313" key="8">
    <source>
        <dbReference type="EMBL" id="MBP2473028.1"/>
    </source>
</evidence>
<dbReference type="SUPFAM" id="SSF52777">
    <property type="entry name" value="CoA-dependent acyltransferases"/>
    <property type="match status" value="14"/>
</dbReference>
<keyword evidence="2" id="KW-0596">Phosphopantetheine</keyword>
<dbReference type="InterPro" id="IPR023213">
    <property type="entry name" value="CAT-like_dom_sf"/>
</dbReference>
<sequence>MPLSAAQKGILTAQRLDPANPVYTIGQYVEITGAVDPVLLERAVRTAVAESEAVHCRFPADGGQVVVRTPDWEFPVLDLRAEADPEGSALAWLQDRMRTAFDVGHELLYGGALLRVADEKFLWHYRFHHLVADGVTGSLHNRRVAHVYSALVAGQDPGPSGYGGHADLLADALDYEGSEQQSRDRAYWADRLAGLDEVVSLGGVTPALPSRFLRRTAELPGETADTLRALAREARTTWPTVVFAATALYTHRVTGATEVVLGMPVPARGKHVRTVPGMASNAVPVRLTVHSAQTFAELVGATGTVMREALRHQRYRYEDLRADLGLTGNEQRLIGPQVNVMAFDELLTFGGCPSQIHNLSVGPIEDFSVLAYALTDGSGFRLDVDVNPDIHSEADLRAHHERFLRLFQDVLADPHRPVGGRALVSEAERAELLARRGPELPVPVHSVVELFARRVAASPDAPAVLSESRNLSYAELDRAANRVAHRLRAEGLGAEDVVGLSMPPTADLVVALLGVLKAGAAFVPLDPRNPAERLRAVAGQAGVRHTLTAGQDHTAYPDTDPGLRPGPADLACVFFTSGSTNVPKGAMFTHRELANFTLAMAEDFDLGPASRFLQLASIGFDVLLEELLPVLAAGGALVLPGERLLASGVDLADHLEQHGITAVELTTAYWHEWVAELTRTGRKLPGCLRTVAVGGERILRDRLAAWRGLGADLLHVYGLTETTCTTTTYRLPSEHTAQDLPIGRPIRNAAVYVLDAGLALVPDGAVGELYVAGTGLARGYLGRPDLTVQRFVPDPFGTPGSRMYRTGDLVRWNEGGDLEFVGRVDDQVKIRGFRIEPGEIETVLGRHPAVGQNAVQVRTAPSGDKHLVAYVVPAEGARPDADSLRAFVAGSLPEYMVPAAVVLLDTMPLTVNGKVDRKALPEPDLSATPASRAPRTARETVLCGLFAEVLGVPGIGIDDGFFELGGHSLLATRLVARIRAELDVEVAVRELFEAPTVARLARLLEAADSARPPLRPVVRPERLPLSHAQRRLWFLHQLEGPSATYNVPLALRLGGPVDREALRTALNAVLARHESLRTVFAEHDGEPYQRILPTVTLDLPCTPVAASDLDAHLVRAARRLFDLSTPPVHAELFTTGEDEHVLLVLLHHIAGDGASMAPFARDLAAARAGTALAPLPVQYADYTLWQRELLAQEQEAQLAHWRTALAGLPEVLALPTDRPRPPVAAHHGGLVRFTLPPELFQAVQALARTTDTSLFMVLHAALTALLHRMGAGTDIPIGTPVAGRTDEALEELVGFFVNTLVLRGDASGNPDFTELLARTRRTALAAYEHQDLPFEALVEALNPVRSLAHHPLFQVLLTVQHDLPQDVVAFHNGVAKFDLTFTFDGPHAAIEYRTDLFDAATAHDLGTRLVALLTEVTANPGRVLGTLDVRTEAERVPLAPVTVPTDTVTTAFGCRVATSPEAIALSTVDGELTFAELDARANRLAHHLRAAGVGPETLVGLRLPRSRALAVATLAVLKAGGAYLPIDPAYPAERIEFLLADARPALVLTELPDLTAYPDTAPEVDLHPLHPAYLVYTSGSTGRPKGVLAPHAGLLNLARDQGPRLGLAPGARLLQNSSPSFDGAVFELFVTWLAGATVVLAEPGRDLAEVLATERITHLTLPPAALATLPEGALDGLHTVVAVGEELPAHLAARWAGAVRLLNGYGPTETTVSATMSAQLSGEGVPPIGRPIANTRVHVLDGHLTPVATGVVGEVYVAGAGVTRGYLGRPGLTAERFVADPFQPGGRMYRTGDLARYTRDGELVFAGRADAQVKWRGFRIEPGEVEAALLAAPGVRQAAVVLREDRLVAYVVADGETDLRPHLRHLPEYLRPSVFVPLAALPLSPNGKLDRAALPAPELTGSGEAPRTRVESVLCGLFAEVLGVTEVGVHDSFFDLGGHSLLATRLTSRVRAELGAEVAVRALFTSPTPAGLAQHLGTADRPALTPRERPERVPLSYAQRRLWFLHRLEGPSATYNVPLALRLTGELDLDALRRALNALTARHETLRTVFPEVDGEPVQHVLAHAEVELTTAEGDGVAEYARHTFDLTSEIPIRARLFSTAPGEHLLVLLLHHIAGDGWSMAPLARDLVAAYAGEELAPLPVQYADYTLWQRRLLGDPADPHSRFAEQVRHWTQTLADLPEHLALPLDHARPEIASFQGAATGTVLPLDLLDSLRDLARRTGTSLAMVVQAAVATLLHRLGAGTDIPLGSPIAGRTDEALDHLVGFFVNSFVLRADLSGDPGFSTLLGRVREASLSAFDHQDVPFEHLVEALNPVRSLSHHPLFQVMVALQNTPEGRFDLPGVQVTPVPVHTGASRFDLFFDLTEGPDGLTVYLEYSTDLFEESTAVALLDRLRRVLTGVVAEPEAPVSRLDLLTEAEHALVLPEPTVAAPEAGLPELFAAQAARTPGAVALSTVDGDLTYAQLAELSDRVAGGLLAAGVRAEDRIALRYRRCPDLVVAILGVLKAGAAYVPLDPDQPEDRVLAEVAPTLVLSPDSELDWTAPFTAPVVHPRQLAYVMHTSGSTGVPKGIAVTHADVAALARDSAFTGAHSRVLAHSPHAFDASTYELWVPLLSGGTVVLAPPGRLGAAELRALLTGHRVTAMWATAGLFALLAEDDPGCFAGLRELWTGGDVVPAPAVRRVLAANPGLTVVNGYGPTETTTFASTHRVTGDPGTVVPIGRPLDGMRAYVLDEHLRPLPPGSTGELYLAGPGLARGYLGRAGLTAERFVADPFGTGTRMYRTGDLARHTREGLLVFAGRADAQVKLRGYRVEPGEVEAVLAQHPAVAAATVGLHGDQLVAHVVPHHRDHTDEQVQEWQEIYERLYAGGAGTEFGQDFSGWHSSYTGEPIPLAEMREWQAATVSRIRELRPRRVLEIGVGTGLLLAELAGDCESYWGTDFSAQVVTHLRAKLAAHPHLAERVELRAQAADVTEGLPRGHFDTVVVNSVAQYFPSPEYLVQVLRQAADLVVDGGAIFLGDLRDLRLLRTFRTAVQLRRTAPERVLATVEQDLRLEKELLVAPEFFTALVREVPRLGGAQVLLKRGHAHNELTRHRYDAVLHVQPAAVADWRTVPAWPYHEDLAERLAAQHPARVRITGVPNARLAAEHAALVRLTEGDPAAALSELDTPRGVDPEHWYELGARLGYRVRITWSSRPDGTLDVLLGGADEAATGLHLPAGPVGAAVDTLNRPAASRDAGALLAEVKTWLGERLPDYLVPAALVAMTALPLTANGKIDRRALPAPTVTAGGRAASTEREHALCGLFAEVLGLAEVGVDDSFFDLGGHSLLATRLASRIRTALGVELPIRDLFTAPTVSGLAALLDGSGPSRPPLVPRERPERVPLSSAQQRLWFLHKLEGPSATYNMPAALRLTGEVDVPALRAALNAVVARHESLRTVFREADGEPYQHIEPSAELDLPVHEVTEDTLADALAAAAAHTFDLAHELPIRLELFRVSPREHVLLLLLHHIAGDGWSMAPLARDLVTAYAGGELAPLPVQYADYTLWQREFLAEHQEAQLAYWRTQLAELPDQLSLPTDHPRPAVASFRGETLSLSLPGSVHRAAAEHARSTGTSLFMVLQAAFAALLTRLGAGTDLPLGTSIAGRTDEAVDELIGFFVNTLVLRVDTSGDPSFAELLDRVRQTALSAYAHQDVPFESLVEALNPARSLSHQPLFQVGLNLQNLPPAEFELPGVRIEETGLRNDSARFDLSVNLREREDGLDVFVEYTTDLFERATVETLVERYRLLLTAVLADPAQPISAAPILSPDEHAGLVRGGQVAGTPDSVLELIRDRVRRHPEATAVECAGEELTYAGLDRRANVLAHWLRARGARVVGIRTEPDADLVIAVLAVLKAGAAFVPLDPRNPAERLTAITREAGIEVVLTQAAHATGADGEHLIGTETGPAHDPAVRVHPASLAAVFFTSGSTNVPKGAMFTHRELANFTLAMAEAFDLGPDDRFLQLASIGFDVLLEELFPVLAAGGAVVLPGARLLASGVDLSAYLARHRITGLELTTAYWHEWVGQLDRLPECLRFVAIGGERVRRDRLAQWRGLGADLVHVYGLTETTCTTTTFRLPSEQAAPDLPIGRPLRNTRVHVLDEHLRPVPDGVAGELYIAGTGLARGYLGQAGLTAQRFVANPCADGERMYRTGDLVRWRQGQLEFLGRADHQVKVRGFRIELGEIETVLGRHPEVSQVAVLLREDQPGDKRLVAYAVTTAAPEALRRHVAGQLPEYMVPAAVVPLDGLPLTVNGKLDRAALPAPELATAAGRGPRTGTETVLCGLFADVLGVDRVGIDDGFFELGGHSLLATRLIAQVRARLGRELEVRTLFEAPTVAQLAELLGDTPRPALTPAVRPERVPLSYAQHRLWFLNHLEGPSPTYNMPLVLRLTGDLDQTALRRALNTLVHRHEALRTVFPDVDGQPYQHVLPALDLPLPVVPVRDLDAALREAVHRGFDLTTEAPIRATLFRVAPQEHVLLVLLHHIAADGASMGPLARDLTHAYAGRALPALPVQYADYTLWQRDLLATAREEQLDYWRTQLAGLPETLALPYDHPRPATASYRGGAHLARVDADLHTRLTALGRAHGASLFMVLQAAFASLLSRLGAGTDIPLGAPVAGRADQALDDLVGFFVNTVVLRADVSGDPAFEELLGRVRTASLAAYDHQDVPFEHLVDALRPARSLAHHPLFQVMLAFETGEEPDLTLPGLTVGGYDTPLGIAKFDLTLTVSERPDGLDLYLEYSTDLFEPGTTAALLARFQRWLHALVADPGQPLSRLPLLTPAEEHRLLVEVNATEDPAPPGTVVDLLVADSPRPAVLGDRALSYVDIHAESNRLARLLLARGVGPESIVALVLPRSADLVVAVLAVLKAGGAYLPIDPDHPAERVEFLLTDARPALVLTELPDTTGHAATPVAHPGLRPEHPAYVIYTSGSTGRPKGTVVPHRAVVDYLASSAADYPGLRGSAPLHSPVSFDLTVTALLGPLTTGGTVVVTDLDGERCPVAPTFLKITPSHLPLLTDEFSPSTDLVIGGEQLTAEALADWRARHPGAAVVNEYGPTEVTVGCVAKRIAPGERLAPGAVPIGRPMRNTRVYVLDAALRPVPEGVTGELYVAGAGLARGYLGRAGLTAARFVADPFQPGARMYRTGDLVRWNTTGDLEYLGRTDDQVKLRGYRIEPGEVEAALLAQPGVDQAVVLVRDRRLVAYLVGGGPDPRPALAATLPAYLVPQDLVVLEAFPLTPNGKLDRAALPDPTRTATSGRLPVTEAETVLCGLFAELLGVDRVGAEDGFFDLGGDSIVSIQLVSRARTAGLVFTPREVFQHRTPAALAAIARPATDLAPALPATGDLPLTPIMSWLLARGGPVERVHQSMLLHVPEDVDLEARLQGLLDRHDLLRARLDGDHLHIPAHTPAAPLLRRAAASVEVEHAAALTRLDPARGVLLQAVHFPDHTLLLVIHHLAVDAVSWRIILDDLAGHPAPVGTSFRDWAHRLTEAARDRSELPLWLGVLSAPDPLLGDRAPREEPAAGELTVTLPARWAGPALREVPAAFHGGANDVLLTALALALAEWRRRRGVTAPGALVDLEGHGRHELPGTDLSGTVGWFTTLHPVHLDPGPLPWSEVESGAPALGPALQRVKEQLRAIPRDGLGYGLLRHTSPDPALAALGSPQLGFNYLGRQGSPTGGAWTPAETTANLAAETDGMPLAHTVEVNAITTGEELTATWTWAVLTEPEVRELAELWLAALRGLVRHVEAGGGGHTPADFPLVALTQAEVDRLPAGVTDVLPLTPLQAGLLYHHELAGVNDPYRLELSLDLDRPAEQDRLRQAVATVTARHDSLRTTFHRLGTGEWTQLVHTTARLAVVTEAEEGFDLVHGPLLRLHVTPRRLTLSAHHAVLDGWSLSVLLGELLAAYAGRELPPAPAYRDYLRWLTGRDHEAARAAWAAVLDGLDGPTLLAPAADRTRAVTPAEFTVEVPEELTTALGALARGHGWTLNTVLQGAVAVLLGGLTGRTDVVFGATSAGRPAELPGVERLVGLFINTLPVRVDLSGRVHEVLDAVQERQSALGEHQHLGLTEATGGVEPFDTILVFENYPTDPAALVTDEHGLQVTGLGGHDATHYPLAIAAAPGRTLALRFVHRPDVLDGATARAYADRLQLILALFVADPFRALSTLDLLTAQERQRLLVTANSTARAVPPRTLPQAVAAQDPADTAILCGDERITYGELDTRANRLARRLLRFGLRPEDRVAVLHRRSADYVVSVLAVLKAGGAYVPLDHRYPDARIALVLADTRAVLLLTDTGAVRDVAVPQVVVDADASIREESGQHLDLSTHPDQLAQVIFTSGSAGRPKGVAISHRNIVELAADRSWAASRQRVLLHAAPAFDAATYELWVPLTSGGLVAIATSEVSDVDEIAELITRHRLTSALFTPVLFAELVERHPHAVAALTEVWTGGEAASPAVFRAALDAGATPVNAYGPAENTVIATTHRPTAIGTAVPIGTPADNTRVYVLDERLRPVPVGVPGELYLAGTGLARGYLGQAARTAERFVADPFGAPGTRMYRTGDLARWRLDGALEFAGRADDQVKLRGFRIEPGEVEAALTAHPEVSAAAVVLRSERLLAYAVTTADPAALRAFLAQRLPEYLVPSAVVPLPALPMTVNGKLDHAALPEPARRAAAVPPRNHTESVLCGLFEEVLGVSPVGITDSFFDLGGHSLSATRLVSRVRAVLDVPLTLPALFAQPTVAGLAPALGVVGAGALDVLLPLRTEGTGAPLFCVHPVSGLGWGFRALATGLPRPVYALQSPYLADPALPAHDLDQLAGIHLAAIRSVQPHGPYHLLGYSMGGLLAHTLATRLQAEGEQVALLAVLDGYPGVDTVDPDPAELAQDVRAELGEAADAATVEGVVAATVANTRAAADHWPSPYHGDLLLFRATDGDDPATWESGVDGRLEVHDVPAPHAALLTPAALEVVLPVLTTRLTRRPEGDPR</sequence>
<feature type="domain" description="Carrier" evidence="7">
    <location>
        <begin position="6703"/>
        <end position="6778"/>
    </location>
</feature>
<keyword evidence="4" id="KW-0677">Repeat</keyword>
<dbReference type="Gene3D" id="3.40.50.1820">
    <property type="entry name" value="alpha/beta hydrolase"/>
    <property type="match status" value="1"/>
</dbReference>
<dbReference type="PROSITE" id="PS00012">
    <property type="entry name" value="PHOSPHOPANTETHEINE"/>
    <property type="match status" value="6"/>
</dbReference>
<dbReference type="InterPro" id="IPR029063">
    <property type="entry name" value="SAM-dependent_MTases_sf"/>
</dbReference>
<feature type="region of interest" description="Disordered" evidence="6">
    <location>
        <begin position="3359"/>
        <end position="3378"/>
    </location>
</feature>
<dbReference type="CDD" id="cd02440">
    <property type="entry name" value="AdoMet_MTases"/>
    <property type="match status" value="1"/>
</dbReference>